<evidence type="ECO:0000313" key="3">
    <source>
        <dbReference type="Proteomes" id="UP000000450"/>
    </source>
</evidence>
<dbReference type="Gene3D" id="3.40.50.720">
    <property type="entry name" value="NAD(P)-binding Rossmann-like Domain"/>
    <property type="match status" value="1"/>
</dbReference>
<dbReference type="InterPro" id="IPR051606">
    <property type="entry name" value="Polyketide_Oxido-like"/>
</dbReference>
<reference evidence="2 3" key="1">
    <citation type="journal article" date="2010" name="J. Bacteriol.">
        <title>Completed genome sequence of the anaerobic iron-oxidizing bacterium Acidovorax ebreus strain TPSY.</title>
        <authorList>
            <person name="Byrne-Bailey K.G."/>
            <person name="Weber K.A."/>
            <person name="Chair A.H."/>
            <person name="Bose S."/>
            <person name="Knox T."/>
            <person name="Spanbauer T.L."/>
            <person name="Chertkov O."/>
            <person name="Coates J.D."/>
        </authorList>
    </citation>
    <scope>NUCLEOTIDE SEQUENCE [LARGE SCALE GENOMIC DNA]</scope>
    <source>
        <strain evidence="2 3">TPSY</strain>
    </source>
</reference>
<dbReference type="Pfam" id="PF13460">
    <property type="entry name" value="NAD_binding_10"/>
    <property type="match status" value="1"/>
</dbReference>
<dbReference type="PANTHER" id="PTHR43355:SF2">
    <property type="entry name" value="FLAVIN REDUCTASE (NADPH)"/>
    <property type="match status" value="1"/>
</dbReference>
<dbReference type="PANTHER" id="PTHR43355">
    <property type="entry name" value="FLAVIN REDUCTASE (NADPH)"/>
    <property type="match status" value="1"/>
</dbReference>
<dbReference type="InterPro" id="IPR036291">
    <property type="entry name" value="NAD(P)-bd_dom_sf"/>
</dbReference>
<gene>
    <name evidence="2" type="ordered locus">Dtpsy_0621</name>
</gene>
<protein>
    <submittedName>
        <fullName evidence="2">NmrA family protein</fullName>
    </submittedName>
</protein>
<keyword evidence="3" id="KW-1185">Reference proteome</keyword>
<dbReference type="SUPFAM" id="SSF51735">
    <property type="entry name" value="NAD(P)-binding Rossmann-fold domains"/>
    <property type="match status" value="1"/>
</dbReference>
<dbReference type="GO" id="GO:0016646">
    <property type="term" value="F:oxidoreductase activity, acting on the CH-NH group of donors, NAD or NADP as acceptor"/>
    <property type="evidence" value="ECO:0007669"/>
    <property type="project" value="TreeGrafter"/>
</dbReference>
<dbReference type="EMBL" id="CP001392">
    <property type="protein sequence ID" value="ACM32101.1"/>
    <property type="molecule type" value="Genomic_DNA"/>
</dbReference>
<dbReference type="RefSeq" id="WP_012655632.1">
    <property type="nucleotide sequence ID" value="NC_011992.1"/>
</dbReference>
<name>A0A9J9QDM9_ACIET</name>
<accession>A0A9J9QDM9</accession>
<organism evidence="2 3">
    <name type="scientific">Acidovorax ebreus (strain TPSY)</name>
    <name type="common">Diaphorobacter sp. (strain TPSY)</name>
    <dbReference type="NCBI Taxonomy" id="535289"/>
    <lineage>
        <taxon>Bacteria</taxon>
        <taxon>Pseudomonadati</taxon>
        <taxon>Pseudomonadota</taxon>
        <taxon>Betaproteobacteria</taxon>
        <taxon>Burkholderiales</taxon>
        <taxon>Comamonadaceae</taxon>
        <taxon>Diaphorobacter</taxon>
    </lineage>
</organism>
<dbReference type="KEGG" id="dia:Dtpsy_0621"/>
<evidence type="ECO:0000259" key="1">
    <source>
        <dbReference type="Pfam" id="PF13460"/>
    </source>
</evidence>
<proteinExistence type="predicted"/>
<feature type="domain" description="NAD(P)-binding" evidence="1">
    <location>
        <begin position="7"/>
        <end position="195"/>
    </location>
</feature>
<dbReference type="Proteomes" id="UP000000450">
    <property type="component" value="Chromosome"/>
</dbReference>
<dbReference type="CDD" id="cd05244">
    <property type="entry name" value="BVR-B_like_SDR_a"/>
    <property type="match status" value="1"/>
</dbReference>
<sequence>MRIALIGATGFIGSAIRQEALSRGHHVTAIVSNPARLPAAQGLEVQGADALDSQQLRAVLHGHDVVISAFSGHANSDVYGYYLKGMHSIIDAARATGVRLLVVGGAGSLEVEPGVQLLDTPSFPEQWKATAEGARAALKLLRETPDVDWTVLSPPPMIHPGTRTGQYRTANDAVIMGDSGPSDISLEDYAVAMVDEAESAKHRGLRFTVAS</sequence>
<dbReference type="InterPro" id="IPR016040">
    <property type="entry name" value="NAD(P)-bd_dom"/>
</dbReference>
<evidence type="ECO:0000313" key="2">
    <source>
        <dbReference type="EMBL" id="ACM32101.1"/>
    </source>
</evidence>
<dbReference type="AlphaFoldDB" id="A0A9J9QDM9"/>